<reference evidence="1 2" key="1">
    <citation type="submission" date="2022-10" db="EMBL/GenBank/DDBJ databases">
        <title>The complete genomes of actinobacterial strains from the NBC collection.</title>
        <authorList>
            <person name="Joergensen T.S."/>
            <person name="Alvarez Arevalo M."/>
            <person name="Sterndorff E.B."/>
            <person name="Faurdal D."/>
            <person name="Vuksanovic O."/>
            <person name="Mourched A.-S."/>
            <person name="Charusanti P."/>
            <person name="Shaw S."/>
            <person name="Blin K."/>
            <person name="Weber T."/>
        </authorList>
    </citation>
    <scope>NUCLEOTIDE SEQUENCE [LARGE SCALE GENOMIC DNA]</scope>
    <source>
        <strain evidence="1 2">NBC_01247</strain>
    </source>
</reference>
<protein>
    <recommendedName>
        <fullName evidence="3">Alanine-rich protein</fullName>
    </recommendedName>
</protein>
<organism evidence="1 2">
    <name type="scientific">Kitasatospora herbaricolor</name>
    <dbReference type="NCBI Taxonomy" id="68217"/>
    <lineage>
        <taxon>Bacteria</taxon>
        <taxon>Bacillati</taxon>
        <taxon>Actinomycetota</taxon>
        <taxon>Actinomycetes</taxon>
        <taxon>Kitasatosporales</taxon>
        <taxon>Streptomycetaceae</taxon>
        <taxon>Kitasatospora</taxon>
    </lineage>
</organism>
<sequence>MTRSVPAAGATTGYVYPWDLAGDPAAVDRIVATGVDTVALAAAYHATRAPTPLHPQHRLVNATHAACYVPVRPAVWHGRRLTPLTPAWINGPDPFGSASTALTEAGLPVHAWTVLTHNTALGTANPDLTVHNAYGDTYPYALCPAAEEVADYAETLLTEIIRLGQPTGIVLEACGPLGVDHIGHHDKTELARWTPTQRQLLSLCFCTACRHRYHRAGIDSDRLATEVRATCTAAPQTVEEALGASTADALRTVRTSLTAAFRRRMVTAARAARPGIHVALHADAEPWATGPFATVADDPGHGADTLVAGGWEGPEHSQGALGALAPPAGGRARLAAFLQPRTLGGISPEQLVDLLVESGASQLHLYHLGLVPQAGLDLFSRLTGAARGRRSAP</sequence>
<accession>A0ABZ1WJX4</accession>
<dbReference type="EMBL" id="CP108482">
    <property type="protein sequence ID" value="WUS60945.1"/>
    <property type="molecule type" value="Genomic_DNA"/>
</dbReference>
<dbReference type="RefSeq" id="WP_329611603.1">
    <property type="nucleotide sequence ID" value="NZ_CP108482.1"/>
</dbReference>
<evidence type="ECO:0000313" key="2">
    <source>
        <dbReference type="Proteomes" id="UP001432014"/>
    </source>
</evidence>
<dbReference type="Proteomes" id="UP001432014">
    <property type="component" value="Chromosome"/>
</dbReference>
<proteinExistence type="predicted"/>
<gene>
    <name evidence="1" type="ORF">OG469_38910</name>
</gene>
<keyword evidence="2" id="KW-1185">Reference proteome</keyword>
<name>A0ABZ1WJX4_9ACTN</name>
<evidence type="ECO:0008006" key="3">
    <source>
        <dbReference type="Google" id="ProtNLM"/>
    </source>
</evidence>
<evidence type="ECO:0000313" key="1">
    <source>
        <dbReference type="EMBL" id="WUS60945.1"/>
    </source>
</evidence>
<dbReference type="Gene3D" id="3.20.20.80">
    <property type="entry name" value="Glycosidases"/>
    <property type="match status" value="1"/>
</dbReference>